<dbReference type="CDD" id="cd04659">
    <property type="entry name" value="Piwi_piwi-like_ProArk"/>
    <property type="match status" value="1"/>
</dbReference>
<sequence length="472" mass="53256">MSSEISPHVWYPEPELLFHPERSGDRDIHPLRGLKRFGPFSASQVPSPIRVATIAPAGESTRLFGFMQELHRTFSPRERTDYLPEWPGFSAVFNTRVTAAPAKCRVELEPALDADLAASPAPHTLLADRLIQAVRCLEAFRTEFDVLFVYLPDRWEAAFFGHDDDFDLHDYLKAFAAIRGMPIQIVREGRALSYSCRASVMWRIGLAIYAKAGGIPWKLADTKAETAFIGISYAVRNDDSGSPRFVTCCSQVFDEDGAGLEFIAFDTNEIQVQRENPFLSRAEMFRVITRSLELYRRRHGGRSPRRVMIHKTTEFKSDEIAGCFEALPVCEAVDLIQVVDEVGWRGVWWEQDPNNPRRNQAAAYPVKRGTLVQLGPRDALLWIHGAVDGLGKRPHLQGGRGTPKPIRLVRHAGHGSWDDTAMAALALSKMNWNNDGLYDPLPVTMSYAKVLARVLKRMPRLGSTPFQFRFFM</sequence>
<dbReference type="InterPro" id="IPR036397">
    <property type="entry name" value="RNaseH_sf"/>
</dbReference>
<evidence type="ECO:0008006" key="3">
    <source>
        <dbReference type="Google" id="ProtNLM"/>
    </source>
</evidence>
<proteinExistence type="predicted"/>
<dbReference type="Proteomes" id="UP000033203">
    <property type="component" value="Unassembled WGS sequence"/>
</dbReference>
<dbReference type="EMBL" id="JXTP01000089">
    <property type="protein sequence ID" value="KIU26079.1"/>
    <property type="molecule type" value="Genomic_DNA"/>
</dbReference>
<dbReference type="Gene3D" id="3.40.50.2300">
    <property type="match status" value="1"/>
</dbReference>
<gene>
    <name evidence="1" type="ORF">SR41_16450</name>
</gene>
<dbReference type="PATRIC" id="fig|1549858.7.peg.2618"/>
<accession>A0A0D1KNQ9</accession>
<protein>
    <recommendedName>
        <fullName evidence="3">Nuclease PIN</fullName>
    </recommendedName>
</protein>
<comment type="caution">
    <text evidence="1">The sequence shown here is derived from an EMBL/GenBank/DDBJ whole genome shotgun (WGS) entry which is preliminary data.</text>
</comment>
<dbReference type="SUPFAM" id="SSF53098">
    <property type="entry name" value="Ribonuclease H-like"/>
    <property type="match status" value="1"/>
</dbReference>
<dbReference type="AlphaFoldDB" id="A0A0D1KNQ9"/>
<organism evidence="1 2">
    <name type="scientific">Sphingomonas melonis</name>
    <dbReference type="NCBI Taxonomy" id="152682"/>
    <lineage>
        <taxon>Bacteria</taxon>
        <taxon>Pseudomonadati</taxon>
        <taxon>Pseudomonadota</taxon>
        <taxon>Alphaproteobacteria</taxon>
        <taxon>Sphingomonadales</taxon>
        <taxon>Sphingomonadaceae</taxon>
        <taxon>Sphingomonas</taxon>
    </lineage>
</organism>
<reference evidence="1 2" key="1">
    <citation type="submission" date="2015-01" db="EMBL/GenBank/DDBJ databases">
        <title>Genome of Sphingomonas taxi strain 30a.</title>
        <authorList>
            <person name="Eevers N."/>
            <person name="Van Hamme J."/>
            <person name="Bottos E."/>
            <person name="Weyens N."/>
            <person name="Vangronsveld J."/>
        </authorList>
    </citation>
    <scope>NUCLEOTIDE SEQUENCE [LARGE SCALE GENOMIC DNA]</scope>
    <source>
        <strain evidence="1 2">30a</strain>
    </source>
</reference>
<dbReference type="InterPro" id="IPR012337">
    <property type="entry name" value="RNaseH-like_sf"/>
</dbReference>
<evidence type="ECO:0000313" key="1">
    <source>
        <dbReference type="EMBL" id="KIU26079.1"/>
    </source>
</evidence>
<dbReference type="GO" id="GO:0003676">
    <property type="term" value="F:nucleic acid binding"/>
    <property type="evidence" value="ECO:0007669"/>
    <property type="project" value="InterPro"/>
</dbReference>
<name>A0A0D1KNQ9_9SPHN</name>
<dbReference type="Gene3D" id="3.30.420.10">
    <property type="entry name" value="Ribonuclease H-like superfamily/Ribonuclease H"/>
    <property type="match status" value="1"/>
</dbReference>
<evidence type="ECO:0000313" key="2">
    <source>
        <dbReference type="Proteomes" id="UP000033203"/>
    </source>
</evidence>